<feature type="compositionally biased region" description="Low complexity" evidence="20">
    <location>
        <begin position="421"/>
        <end position="433"/>
    </location>
</feature>
<evidence type="ECO:0000256" key="1">
    <source>
        <dbReference type="ARBA" id="ARBA00012493"/>
    </source>
</evidence>
<dbReference type="PROSITE" id="PS50994">
    <property type="entry name" value="INTEGRASE"/>
    <property type="match status" value="1"/>
</dbReference>
<evidence type="ECO:0000256" key="17">
    <source>
        <dbReference type="ARBA" id="ARBA00023172"/>
    </source>
</evidence>
<dbReference type="Pfam" id="PF24626">
    <property type="entry name" value="SH3_Tf2-1"/>
    <property type="match status" value="1"/>
</dbReference>
<evidence type="ECO:0000256" key="10">
    <source>
        <dbReference type="ARBA" id="ARBA00022801"/>
    </source>
</evidence>
<dbReference type="GO" id="GO:0004519">
    <property type="term" value="F:endonuclease activity"/>
    <property type="evidence" value="ECO:0007669"/>
    <property type="project" value="UniProtKB-KW"/>
</dbReference>
<feature type="compositionally biased region" description="Polar residues" evidence="20">
    <location>
        <begin position="1732"/>
        <end position="1764"/>
    </location>
</feature>
<sequence length="2526" mass="281947">MPYKKSKTTHKSKRTSTEAAAAAPVHMNVPETSEVLEAIGELPTPYSLPPAEPLPARRTPKNPIVAAASEIALSAKWGMADYERLVEPGGSRRVTRTYAHAVRDKSSDSVLLKGEQSASAVGVASDDGLTMRIIQTMTVHTPPGLGKEERLPGSPLEVEPHPEKGCAPSPELHHDGSTPEHDETNCEGGSLGLWVHTTKGGTRATTPCAGSLVVASTSRFPSWFDLCELEDQLGPVPDGWDASISLPTLPSVKQMDPSFSDEFWREVESSASEDDDYDLQLAIRASLTTAAAEGELQDRVLQAMAVIVEVKSDERVPKPAGHDGRYTSEQKAKEVPRDRSQREFLRQFVSQTPEPSDKPHPKVSATSSTPRATPHAPRNRASATPRPAKHSEFQRDASQVPEGGWFHRTTEPSGGGGGGPPTDHSSSPPTSDDSSPDSDSESSSTTSSSSSPHSDSSHAEKSVHAKRHRKRQKDDHKRMRRALAGIKIKPLFVWDGSADLDTFDQWTYEVDTWGELNELSDHIILKLMVQFMTGEPGRFFMRHVSTRQSEWTVKRLYEALFDYCFPTDYKSRLRSRLERSTQGKSRVRDFVRDIQQLAVRFPDVTDFQLVQIFWRGLNTYIRVYLIEKGLNPEKTKLDKLVKYAIRKEEAYSEARREERSFSGQIPGRSWGRFGTRTDGPEPFKPTAERREGDSGRDRPKSTKPVPSGGKAMRQEPHKTPQRAKEHTNILSREERDRLRAEGRCFNCRDVGHQSSNCPARKTAKAPSGAGIHVGSVNFAALEELADRAQRSKDDALFMGAVILEQHQTPMPDSQPEGIWTRAHEADCIEYIQSLFQSYHDPELARSVGWDPLMRFEVDAYGGGDEFLVVDRLGAIGLPDEYIVTRQQLDDPSWGVPEIIQHEWDAWIHIPPRPDWGTGFPPCDTTPDDISPLYWLRAHVRATLQSDFPDIPLQNELVDVHLHPSGYVATSVLSTEEHVFTHEEVKDPSFDPTAISRVLLDGYTTDDLWAHHRAIERRRQRRQRLMAGAVGLRSSKSSSKKKPGHIPANAIPAIERNAMRPKDFTRTAPLPVVVTVQINGRPARALLDTGCMADFISTTLVDQLKLPTEVLEKQLPVQLAVQGSRSKISRCATVDFAYQDISSRRRFDVVNLENYDIILGTPFMFQHKVALALNPARVVIGCSEPAVMEGEDVAVILSAAAELLEDKLDELREILRTEASDLCQDGTALALPPLRAINHTIPLIDESKIYSYRPSKCPEALKHLWQERKVANLDSGRWQLASGVNASPMLMIPKPAREDGVLRLRTVVDKREQNANTHKMAAPLPDMDGILRNVVKHKYRSLIDGKDAYEQIRVVPEHVPRTLFTTPDGTMISLVLQQGDVNGPTTYQMVMNHIFAPYIGVFMDVYLDDIVIYSDTIEDHMKHVRIVLDVLRREKFFLGADKMNFFATTLKILGHVVDDHGIRMDPHKVDSVLNWKVPTNKSLLSSFLGAVSFLAPDCEGIRIPMGVLAPLTSATKAWRWTDTHQRAFEQVQATVHKWRHNRRISLDYSEGAPTINLVTDASLTGASGYLCQGNDLTTAKVATFWSGKFIPAQQNYPVHEQELLAIVESLKRFRPLLYGATFRICTDHKALEYLMSQKHLSPRQHRWMDVLNEFKFSIHYIPGETNVLADALSRIYSDEPTGIERAHSEYLSDDGAGIPHMRAVYTGAAALLDLPLRRSARIAAKPRPEGAYNESTLSKTTPMNAPSSARVQRKTSTTQSLSTSPRARRVRLDDSATPLKVVDSLERSDMMPQPQGLVSTASEPGVQLPGALRGRYVEDAFFRKIMDAPSQFPHFALVDGLLYKKDDGAYRLCIPDVLFGTRNLKEIVIRQAHSLLAHLGSKKTMAYLRDEVWWPSMISDVAEYCRSCGVCSTTKSSTTRPMGLLRPLPVPRRPWQYIALDFVGPLPSSETRNGSYDMICVIIDQLTSMVHLVPTQQTYGAAEMAEVVFDAVYKLHGLPERIISDRDTLFTSIFWRRLHELLGTELRLSSAYHPQTDGMTERANRTMTQMLRQCVQADQKDWAMRLPAVELALNMARSDTTGFSPFYLNYGQMPRSLVWSNESEYPGVQAFAQRMKDAIMAAHDAIITARVDQVTQANRRRCPASFQVNDLVYLSTKNLSLPKGRARKLVPKYLGPFRILSVITEGATYRLELPKELRARGIHDAFHASLLRPHFPNDDRRFPGRQFHQLPHFGEQPREWAVDRILSHSGRGSDAEFEVQWTTGDVTWASYRDVQHLQALTEYFEALGVTSANQLRTHPAPALAAEPPLSMISVAGAYLGRDPPDGRCRSGSNSITASPTHKLRAVGCGRYLTSPTPFAPITPPSMTAYGAEHHVRWERYADAFRAWLAKRGPYPGNPPEGYVEVYKITQRYAPCPSEYADLVASEQQAPMDVPGVTMTSAAFTAFLAHASAVNSQIAGLLQQASAPRSHAVRLEGQAEQAEPSQHPPTAGGYDRGRRGAPRRQRSPAPVPMNVDELRDDSGFNNTP</sequence>
<dbReference type="InterPro" id="IPR043502">
    <property type="entry name" value="DNA/RNA_pol_sf"/>
</dbReference>
<evidence type="ECO:0000256" key="2">
    <source>
        <dbReference type="ARBA" id="ARBA00022664"/>
    </source>
</evidence>
<keyword evidence="6" id="KW-0540">Nuclease</keyword>
<evidence type="ECO:0000256" key="11">
    <source>
        <dbReference type="ARBA" id="ARBA00022842"/>
    </source>
</evidence>
<keyword evidence="18" id="KW-0863">Zinc-finger</keyword>
<feature type="compositionally biased region" description="Basic and acidic residues" evidence="20">
    <location>
        <begin position="315"/>
        <end position="345"/>
    </location>
</feature>
<evidence type="ECO:0000259" key="23">
    <source>
        <dbReference type="PROSITE" id="PS50994"/>
    </source>
</evidence>
<dbReference type="Pfam" id="PF08284">
    <property type="entry name" value="RVP_2"/>
    <property type="match status" value="1"/>
</dbReference>
<accession>A0A1M2V3G4</accession>
<dbReference type="EMBL" id="MNAD01001705">
    <property type="protein sequence ID" value="OJT02036.1"/>
    <property type="molecule type" value="Genomic_DNA"/>
</dbReference>
<evidence type="ECO:0000256" key="9">
    <source>
        <dbReference type="ARBA" id="ARBA00022759"/>
    </source>
</evidence>
<dbReference type="InterPro" id="IPR056924">
    <property type="entry name" value="SH3_Tf2-1"/>
</dbReference>
<dbReference type="SUPFAM" id="SSF53098">
    <property type="entry name" value="Ribonuclease H-like"/>
    <property type="match status" value="1"/>
</dbReference>
<dbReference type="GO" id="GO:0006397">
    <property type="term" value="P:mRNA processing"/>
    <property type="evidence" value="ECO:0007669"/>
    <property type="project" value="UniProtKB-KW"/>
</dbReference>
<feature type="region of interest" description="Disordered" evidence="20">
    <location>
        <begin position="1027"/>
        <end position="1046"/>
    </location>
</feature>
<keyword evidence="12" id="KW-0694">RNA-binding</keyword>
<dbReference type="GO" id="GO:0004190">
    <property type="term" value="F:aspartic-type endopeptidase activity"/>
    <property type="evidence" value="ECO:0007669"/>
    <property type="project" value="UniProtKB-KW"/>
</dbReference>
<dbReference type="EC" id="2.7.7.49" evidence="1"/>
<dbReference type="SMART" id="SM00343">
    <property type="entry name" value="ZnF_C2HC"/>
    <property type="match status" value="1"/>
</dbReference>
<feature type="region of interest" description="Disordered" evidence="20">
    <location>
        <begin position="1724"/>
        <end position="1767"/>
    </location>
</feature>
<keyword evidence="2" id="KW-0507">mRNA processing</keyword>
<keyword evidence="11" id="KW-0460">Magnesium</keyword>
<feature type="compositionally biased region" description="Low complexity" evidence="20">
    <location>
        <begin position="441"/>
        <end position="454"/>
    </location>
</feature>
<evidence type="ECO:0000313" key="25">
    <source>
        <dbReference type="Proteomes" id="UP000184267"/>
    </source>
</evidence>
<dbReference type="GO" id="GO:0003964">
    <property type="term" value="F:RNA-directed DNA polymerase activity"/>
    <property type="evidence" value="ECO:0007669"/>
    <property type="project" value="UniProtKB-KW"/>
</dbReference>
<dbReference type="Pfam" id="PF17917">
    <property type="entry name" value="RT_RNaseH"/>
    <property type="match status" value="1"/>
</dbReference>
<dbReference type="InterPro" id="IPR001584">
    <property type="entry name" value="Integrase_cat-core"/>
</dbReference>
<dbReference type="InterPro" id="IPR036397">
    <property type="entry name" value="RNaseH_sf"/>
</dbReference>
<keyword evidence="8" id="KW-0064">Aspartyl protease</keyword>
<keyword evidence="13" id="KW-0229">DNA integration</keyword>
<dbReference type="PANTHER" id="PTHR37984:SF5">
    <property type="entry name" value="PROTEIN NYNRIN-LIKE"/>
    <property type="match status" value="1"/>
</dbReference>
<dbReference type="CDD" id="cd01647">
    <property type="entry name" value="RT_LTR"/>
    <property type="match status" value="1"/>
</dbReference>
<evidence type="ECO:0000256" key="12">
    <source>
        <dbReference type="ARBA" id="ARBA00022884"/>
    </source>
</evidence>
<keyword evidence="16" id="KW-0238">DNA-binding</keyword>
<dbReference type="InterPro" id="IPR041373">
    <property type="entry name" value="RT_RNaseH"/>
</dbReference>
<evidence type="ECO:0000256" key="15">
    <source>
        <dbReference type="ARBA" id="ARBA00022932"/>
    </source>
</evidence>
<keyword evidence="14" id="KW-0695">RNA-directed DNA polymerase</keyword>
<dbReference type="GO" id="GO:0003723">
    <property type="term" value="F:RNA binding"/>
    <property type="evidence" value="ECO:0007669"/>
    <property type="project" value="UniProtKB-KW"/>
</dbReference>
<feature type="compositionally biased region" description="Basic and acidic residues" evidence="20">
    <location>
        <begin position="678"/>
        <end position="700"/>
    </location>
</feature>
<dbReference type="CDD" id="cd00303">
    <property type="entry name" value="retropepsin_like"/>
    <property type="match status" value="1"/>
</dbReference>
<dbReference type="GO" id="GO:0015074">
    <property type="term" value="P:DNA integration"/>
    <property type="evidence" value="ECO:0007669"/>
    <property type="project" value="UniProtKB-KW"/>
</dbReference>
<feature type="region of interest" description="Disordered" evidence="20">
    <location>
        <begin position="2467"/>
        <end position="2526"/>
    </location>
</feature>
<name>A0A1M2V3G4_TRAPU</name>
<evidence type="ECO:0000256" key="20">
    <source>
        <dbReference type="SAM" id="MobiDB-lite"/>
    </source>
</evidence>
<dbReference type="InterPro" id="IPR043128">
    <property type="entry name" value="Rev_trsase/Diguanyl_cyclase"/>
</dbReference>
<keyword evidence="25" id="KW-1185">Reference proteome</keyword>
<feature type="region of interest" description="Disordered" evidence="20">
    <location>
        <begin position="141"/>
        <end position="186"/>
    </location>
</feature>
<evidence type="ECO:0000256" key="18">
    <source>
        <dbReference type="PROSITE-ProRule" id="PRU00047"/>
    </source>
</evidence>
<keyword evidence="4" id="KW-0808">Transferase</keyword>
<dbReference type="PROSITE" id="PS50158">
    <property type="entry name" value="ZF_CCHC"/>
    <property type="match status" value="1"/>
</dbReference>
<organism evidence="24 25">
    <name type="scientific">Trametes pubescens</name>
    <name type="common">White-rot fungus</name>
    <dbReference type="NCBI Taxonomy" id="154538"/>
    <lineage>
        <taxon>Eukaryota</taxon>
        <taxon>Fungi</taxon>
        <taxon>Dikarya</taxon>
        <taxon>Basidiomycota</taxon>
        <taxon>Agaricomycotina</taxon>
        <taxon>Agaricomycetes</taxon>
        <taxon>Polyporales</taxon>
        <taxon>Polyporaceae</taxon>
        <taxon>Trametes</taxon>
    </lineage>
</organism>
<dbReference type="GO" id="GO:0003677">
    <property type="term" value="F:DNA binding"/>
    <property type="evidence" value="ECO:0007669"/>
    <property type="project" value="UniProtKB-KW"/>
</dbReference>
<evidence type="ECO:0000259" key="22">
    <source>
        <dbReference type="PROSITE" id="PS50878"/>
    </source>
</evidence>
<evidence type="ECO:0000256" key="4">
    <source>
        <dbReference type="ARBA" id="ARBA00022679"/>
    </source>
</evidence>
<dbReference type="InterPro" id="IPR021109">
    <property type="entry name" value="Peptidase_aspartic_dom_sf"/>
</dbReference>
<keyword evidence="15" id="KW-0239">DNA-directed DNA polymerase</keyword>
<dbReference type="Pfam" id="PF17921">
    <property type="entry name" value="Integrase_H2C2"/>
    <property type="match status" value="1"/>
</dbReference>
<evidence type="ECO:0000313" key="24">
    <source>
        <dbReference type="EMBL" id="OJT02036.1"/>
    </source>
</evidence>
<dbReference type="SUPFAM" id="SSF54160">
    <property type="entry name" value="Chromo domain-like"/>
    <property type="match status" value="1"/>
</dbReference>
<feature type="compositionally biased region" description="Basic residues" evidence="20">
    <location>
        <begin position="1"/>
        <end position="14"/>
    </location>
</feature>
<dbReference type="Gene3D" id="3.10.10.10">
    <property type="entry name" value="HIV Type 1 Reverse Transcriptase, subunit A, domain 1"/>
    <property type="match status" value="1"/>
</dbReference>
<feature type="compositionally biased region" description="Basic and acidic residues" evidence="20">
    <location>
        <begin position="171"/>
        <end position="184"/>
    </location>
</feature>
<dbReference type="GO" id="GO:0005634">
    <property type="term" value="C:nucleus"/>
    <property type="evidence" value="ECO:0007669"/>
    <property type="project" value="UniProtKB-ARBA"/>
</dbReference>
<dbReference type="SUPFAM" id="SSF57756">
    <property type="entry name" value="Retrovirus zinc finger-like domains"/>
    <property type="match status" value="1"/>
</dbReference>
<keyword evidence="19" id="KW-0175">Coiled coil</keyword>
<dbReference type="GO" id="GO:0006310">
    <property type="term" value="P:DNA recombination"/>
    <property type="evidence" value="ECO:0007669"/>
    <property type="project" value="UniProtKB-KW"/>
</dbReference>
<protein>
    <recommendedName>
        <fullName evidence="1">RNA-directed DNA polymerase</fullName>
        <ecNumber evidence="1">2.7.7.49</ecNumber>
    </recommendedName>
</protein>
<dbReference type="Gene3D" id="2.40.70.10">
    <property type="entry name" value="Acid Proteases"/>
    <property type="match status" value="1"/>
</dbReference>
<dbReference type="InterPro" id="IPR041588">
    <property type="entry name" value="Integrase_H2C2"/>
</dbReference>
<dbReference type="CDD" id="cd09274">
    <property type="entry name" value="RNase_HI_RT_Ty3"/>
    <property type="match status" value="1"/>
</dbReference>
<feature type="region of interest" description="Disordered" evidence="20">
    <location>
        <begin position="655"/>
        <end position="734"/>
    </location>
</feature>
<dbReference type="PANTHER" id="PTHR37984">
    <property type="entry name" value="PROTEIN CBG26694"/>
    <property type="match status" value="1"/>
</dbReference>
<evidence type="ECO:0000256" key="5">
    <source>
        <dbReference type="ARBA" id="ARBA00022695"/>
    </source>
</evidence>
<evidence type="ECO:0000256" key="16">
    <source>
        <dbReference type="ARBA" id="ARBA00023125"/>
    </source>
</evidence>
<keyword evidence="3" id="KW-0645">Protease</keyword>
<dbReference type="Gene3D" id="1.10.340.70">
    <property type="match status" value="1"/>
</dbReference>
<evidence type="ECO:0000256" key="14">
    <source>
        <dbReference type="ARBA" id="ARBA00022918"/>
    </source>
</evidence>
<feature type="compositionally biased region" description="Basic and acidic residues" evidence="20">
    <location>
        <begin position="712"/>
        <end position="734"/>
    </location>
</feature>
<dbReference type="OrthoDB" id="2755185at2759"/>
<proteinExistence type="predicted"/>
<dbReference type="InterPro" id="IPR016197">
    <property type="entry name" value="Chromo-like_dom_sf"/>
</dbReference>
<gene>
    <name evidence="24" type="ORF">TRAPUB_7503</name>
</gene>
<dbReference type="Pfam" id="PF00078">
    <property type="entry name" value="RVT_1"/>
    <property type="match status" value="1"/>
</dbReference>
<dbReference type="Proteomes" id="UP000184267">
    <property type="component" value="Unassembled WGS sequence"/>
</dbReference>
<dbReference type="OMA" id="MICVIID"/>
<reference evidence="24 25" key="1">
    <citation type="submission" date="2016-10" db="EMBL/GenBank/DDBJ databases">
        <title>Genome sequence of the basidiomycete white-rot fungus Trametes pubescens.</title>
        <authorList>
            <person name="Makela M.R."/>
            <person name="Granchi Z."/>
            <person name="Peng M."/>
            <person name="De Vries R.P."/>
            <person name="Grigoriev I."/>
            <person name="Riley R."/>
            <person name="Hilden K."/>
        </authorList>
    </citation>
    <scope>NUCLEOTIDE SEQUENCE [LARGE SCALE GENOMIC DNA]</scope>
    <source>
        <strain evidence="24 25">FBCC735</strain>
    </source>
</reference>
<dbReference type="GO" id="GO:0008270">
    <property type="term" value="F:zinc ion binding"/>
    <property type="evidence" value="ECO:0007669"/>
    <property type="project" value="UniProtKB-KW"/>
</dbReference>
<keyword evidence="5" id="KW-0548">Nucleotidyltransferase</keyword>
<evidence type="ECO:0000256" key="8">
    <source>
        <dbReference type="ARBA" id="ARBA00022750"/>
    </source>
</evidence>
<dbReference type="Gene3D" id="3.30.70.270">
    <property type="match status" value="2"/>
</dbReference>
<keyword evidence="17" id="KW-0233">DNA recombination</keyword>
<comment type="caution">
    <text evidence="24">The sequence shown here is derived from an EMBL/GenBank/DDBJ whole genome shotgun (WGS) entry which is preliminary data.</text>
</comment>
<evidence type="ECO:0000256" key="3">
    <source>
        <dbReference type="ARBA" id="ARBA00022670"/>
    </source>
</evidence>
<feature type="domain" description="Reverse transcriptase" evidence="22">
    <location>
        <begin position="1272"/>
        <end position="1456"/>
    </location>
</feature>
<keyword evidence="9" id="KW-0255">Endonuclease</keyword>
<dbReference type="Gene3D" id="3.30.420.10">
    <property type="entry name" value="Ribonuclease H-like superfamily/Ribonuclease H"/>
    <property type="match status" value="1"/>
</dbReference>
<dbReference type="InterPro" id="IPR001878">
    <property type="entry name" value="Znf_CCHC"/>
</dbReference>
<evidence type="ECO:0000256" key="13">
    <source>
        <dbReference type="ARBA" id="ARBA00022908"/>
    </source>
</evidence>
<keyword evidence="18" id="KW-0862">Zinc</keyword>
<evidence type="ECO:0000256" key="7">
    <source>
        <dbReference type="ARBA" id="ARBA00022723"/>
    </source>
</evidence>
<feature type="domain" description="CCHC-type" evidence="21">
    <location>
        <begin position="743"/>
        <end position="758"/>
    </location>
</feature>
<evidence type="ECO:0000256" key="19">
    <source>
        <dbReference type="SAM" id="Coils"/>
    </source>
</evidence>
<evidence type="ECO:0000259" key="21">
    <source>
        <dbReference type="PROSITE" id="PS50158"/>
    </source>
</evidence>
<dbReference type="InterPro" id="IPR000477">
    <property type="entry name" value="RT_dom"/>
</dbReference>
<dbReference type="InterPro" id="IPR036875">
    <property type="entry name" value="Znf_CCHC_sf"/>
</dbReference>
<dbReference type="InterPro" id="IPR012337">
    <property type="entry name" value="RNaseH-like_sf"/>
</dbReference>
<feature type="region of interest" description="Disordered" evidence="20">
    <location>
        <begin position="315"/>
        <end position="478"/>
    </location>
</feature>
<dbReference type="GO" id="GO:0003887">
    <property type="term" value="F:DNA-directed DNA polymerase activity"/>
    <property type="evidence" value="ECO:0007669"/>
    <property type="project" value="UniProtKB-KW"/>
</dbReference>
<dbReference type="InterPro" id="IPR050951">
    <property type="entry name" value="Retrovirus_Pol_polyprotein"/>
</dbReference>
<evidence type="ECO:0000256" key="6">
    <source>
        <dbReference type="ARBA" id="ARBA00022722"/>
    </source>
</evidence>
<dbReference type="GO" id="GO:0006508">
    <property type="term" value="P:proteolysis"/>
    <property type="evidence" value="ECO:0007669"/>
    <property type="project" value="UniProtKB-KW"/>
</dbReference>
<dbReference type="PROSITE" id="PS50878">
    <property type="entry name" value="RT_POL"/>
    <property type="match status" value="1"/>
</dbReference>
<keyword evidence="10" id="KW-0378">Hydrolase</keyword>
<dbReference type="STRING" id="154538.A0A1M2V3G4"/>
<feature type="coiled-coil region" evidence="19">
    <location>
        <begin position="1193"/>
        <end position="1220"/>
    </location>
</feature>
<dbReference type="SUPFAM" id="SSF50630">
    <property type="entry name" value="Acid proteases"/>
    <property type="match status" value="1"/>
</dbReference>
<feature type="region of interest" description="Disordered" evidence="20">
    <location>
        <begin position="1"/>
        <end position="28"/>
    </location>
</feature>
<feature type="domain" description="Integrase catalytic" evidence="23">
    <location>
        <begin position="1929"/>
        <end position="2092"/>
    </location>
</feature>
<dbReference type="SUPFAM" id="SSF56672">
    <property type="entry name" value="DNA/RNA polymerases"/>
    <property type="match status" value="1"/>
</dbReference>
<keyword evidence="7" id="KW-0479">Metal-binding</keyword>